<dbReference type="InterPro" id="IPR029069">
    <property type="entry name" value="HotDog_dom_sf"/>
</dbReference>
<dbReference type="PANTHER" id="PTHR31793:SF2">
    <property type="entry name" value="BLR1345 PROTEIN"/>
    <property type="match status" value="1"/>
</dbReference>
<dbReference type="EMBL" id="JARHUD010000002">
    <property type="protein sequence ID" value="MDF2094994.1"/>
    <property type="molecule type" value="Genomic_DNA"/>
</dbReference>
<dbReference type="Proteomes" id="UP001215503">
    <property type="component" value="Unassembled WGS sequence"/>
</dbReference>
<dbReference type="Gene3D" id="3.10.129.10">
    <property type="entry name" value="Hotdog Thioesterase"/>
    <property type="match status" value="1"/>
</dbReference>
<dbReference type="CDD" id="cd00586">
    <property type="entry name" value="4HBT"/>
    <property type="match status" value="1"/>
</dbReference>
<sequence>MSVLRLHRDVVRPHMIDYNGHLNEGWYVIIFCAATDALYDHIGADATWRAESGCSLYTLEAHVRYLREVPVDTKITIATHVLDLDHKRIHFAHEMERNGEIVATEEILAMCVDTGLGRSTVMSDGLQDRFRALCTAEAPDYVGRRIALPGAREH</sequence>
<comment type="caution">
    <text evidence="1">The sequence shown here is derived from an EMBL/GenBank/DDBJ whole genome shotgun (WGS) entry which is preliminary data.</text>
</comment>
<proteinExistence type="predicted"/>
<dbReference type="RefSeq" id="WP_275820000.1">
    <property type="nucleotide sequence ID" value="NZ_JARHUD010000002.1"/>
</dbReference>
<keyword evidence="2" id="KW-1185">Reference proteome</keyword>
<accession>A0ABT5YJC9</accession>
<dbReference type="InterPro" id="IPR050563">
    <property type="entry name" value="4-hydroxybenzoyl-CoA_TE"/>
</dbReference>
<gene>
    <name evidence="1" type="ORF">P2G67_03285</name>
</gene>
<evidence type="ECO:0000313" key="2">
    <source>
        <dbReference type="Proteomes" id="UP001215503"/>
    </source>
</evidence>
<reference evidence="1 2" key="1">
    <citation type="submission" date="2023-03" db="EMBL/GenBank/DDBJ databases">
        <title>Fodinicurvata sp. CAU 1616 isolated from sea sendiment.</title>
        <authorList>
            <person name="Kim W."/>
        </authorList>
    </citation>
    <scope>NUCLEOTIDE SEQUENCE [LARGE SCALE GENOMIC DNA]</scope>
    <source>
        <strain evidence="1 2">CAU 1616</strain>
    </source>
</reference>
<protein>
    <submittedName>
        <fullName evidence="1">Thioesterase family protein</fullName>
    </submittedName>
</protein>
<organism evidence="1 2">
    <name type="scientific">Aquibaculum arenosum</name>
    <dbReference type="NCBI Taxonomy" id="3032591"/>
    <lineage>
        <taxon>Bacteria</taxon>
        <taxon>Pseudomonadati</taxon>
        <taxon>Pseudomonadota</taxon>
        <taxon>Alphaproteobacteria</taxon>
        <taxon>Rhodospirillales</taxon>
        <taxon>Rhodovibrionaceae</taxon>
        <taxon>Aquibaculum</taxon>
    </lineage>
</organism>
<evidence type="ECO:0000313" key="1">
    <source>
        <dbReference type="EMBL" id="MDF2094994.1"/>
    </source>
</evidence>
<dbReference type="Pfam" id="PF13279">
    <property type="entry name" value="4HBT_2"/>
    <property type="match status" value="1"/>
</dbReference>
<dbReference type="PANTHER" id="PTHR31793">
    <property type="entry name" value="4-HYDROXYBENZOYL-COA THIOESTERASE FAMILY MEMBER"/>
    <property type="match status" value="1"/>
</dbReference>
<name>A0ABT5YJC9_9PROT</name>
<dbReference type="SUPFAM" id="SSF54637">
    <property type="entry name" value="Thioesterase/thiol ester dehydrase-isomerase"/>
    <property type="match status" value="1"/>
</dbReference>